<evidence type="ECO:0000313" key="7">
    <source>
        <dbReference type="EMBL" id="KAF8391985.1"/>
    </source>
</evidence>
<comment type="similarity">
    <text evidence="2">Belongs to the major facilitator superfamily. Proton-dependent oligopeptide transporter (POT/PTR) (TC 2.A.17) family.</text>
</comment>
<evidence type="ECO:0000256" key="2">
    <source>
        <dbReference type="ARBA" id="ARBA00005982"/>
    </source>
</evidence>
<comment type="subcellular location">
    <subcellularLocation>
        <location evidence="1">Membrane</location>
        <topology evidence="1">Multi-pass membrane protein</topology>
    </subcellularLocation>
</comment>
<feature type="transmembrane region" description="Helical" evidence="6">
    <location>
        <begin position="243"/>
        <end position="262"/>
    </location>
</feature>
<evidence type="ECO:0000313" key="8">
    <source>
        <dbReference type="Proteomes" id="UP000655225"/>
    </source>
</evidence>
<keyword evidence="3 6" id="KW-0812">Transmembrane</keyword>
<evidence type="ECO:0000256" key="1">
    <source>
        <dbReference type="ARBA" id="ARBA00004141"/>
    </source>
</evidence>
<feature type="transmembrane region" description="Helical" evidence="6">
    <location>
        <begin position="148"/>
        <end position="165"/>
    </location>
</feature>
<feature type="transmembrane region" description="Helical" evidence="6">
    <location>
        <begin position="66"/>
        <end position="88"/>
    </location>
</feature>
<feature type="transmembrane region" description="Helical" evidence="6">
    <location>
        <begin position="108"/>
        <end position="127"/>
    </location>
</feature>
<name>A0A834YPM3_TETSI</name>
<dbReference type="AlphaFoldDB" id="A0A834YPM3"/>
<keyword evidence="5 6" id="KW-0472">Membrane</keyword>
<evidence type="ECO:0000256" key="3">
    <source>
        <dbReference type="ARBA" id="ARBA00022692"/>
    </source>
</evidence>
<dbReference type="Proteomes" id="UP000655225">
    <property type="component" value="Unassembled WGS sequence"/>
</dbReference>
<accession>A0A834YPM3</accession>
<dbReference type="Pfam" id="PF00854">
    <property type="entry name" value="PTR2"/>
    <property type="match status" value="1"/>
</dbReference>
<proteinExistence type="inferred from homology"/>
<evidence type="ECO:0000256" key="4">
    <source>
        <dbReference type="ARBA" id="ARBA00022989"/>
    </source>
</evidence>
<protein>
    <submittedName>
        <fullName evidence="7">Uncharacterized protein</fullName>
    </submittedName>
</protein>
<dbReference type="InterPro" id="IPR000109">
    <property type="entry name" value="POT_fam"/>
</dbReference>
<keyword evidence="4 6" id="KW-1133">Transmembrane helix</keyword>
<dbReference type="Gene3D" id="1.20.1250.20">
    <property type="entry name" value="MFS general substrate transporter like domains"/>
    <property type="match status" value="1"/>
</dbReference>
<dbReference type="OrthoDB" id="1181826at2759"/>
<feature type="transmembrane region" description="Helical" evidence="6">
    <location>
        <begin position="388"/>
        <end position="411"/>
    </location>
</feature>
<feature type="transmembrane region" description="Helical" evidence="6">
    <location>
        <begin position="30"/>
        <end position="54"/>
    </location>
</feature>
<feature type="transmembrane region" description="Helical" evidence="6">
    <location>
        <begin position="171"/>
        <end position="191"/>
    </location>
</feature>
<sequence>MIVLHCADIVAVYTMWVLMTYLTDVWKLSITHAAAIVNIYSGLVGIMPIVMAFLLDHCLSTHWMQVLSSITYSIGLSFLTMSTPPVLSKITGTCSAYEPACIGNTQSILFYAALALIAVGMSSQSVSKISFRKENQDNYSNHVGFREYAVMFVMVAAIISVSYIKPWSVRFGIPAICTVVATLMFLSTSCFRPYIKPPQTSASRCEDTTISLLSSQTVDERGLSLLTTSGVDETSIILRIIPMWIAFIVCGIVISVGNTYFLAQANHMNRKLGSLHIPVEFLLWYYRMAKWTKHRAYEKAKTKVPAALLASVPLFNCILCCIIAALVESKRLHVVQKYGLIDKPEATIPMSMFWLLPQLSFLGAIENNAGEILTVFCSQEVPNSMKRYLPFLTEAVLGAGTIGSVLSVYIVNKKLKCATGAAMGTYPGVPSWCEGPPKATEANRKVLYPWGRFPTPIEVGDTPPTVGLPAEKEKKVPWNGPVAHIEVLKWGRGRPYPSVTSQSPGGLVAVMQELEELGSDAAGVGRSCWGFKELKGDTPGISTRVDRGSHEMERLTEAGEEWCRRALNP</sequence>
<dbReference type="GO" id="GO:0016020">
    <property type="term" value="C:membrane"/>
    <property type="evidence" value="ECO:0007669"/>
    <property type="project" value="UniProtKB-SubCell"/>
</dbReference>
<feature type="transmembrane region" description="Helical" evidence="6">
    <location>
        <begin position="306"/>
        <end position="327"/>
    </location>
</feature>
<reference evidence="7 8" key="1">
    <citation type="submission" date="2020-04" db="EMBL/GenBank/DDBJ databases">
        <title>Plant Genome Project.</title>
        <authorList>
            <person name="Zhang R.-G."/>
        </authorList>
    </citation>
    <scope>NUCLEOTIDE SEQUENCE [LARGE SCALE GENOMIC DNA]</scope>
    <source>
        <strain evidence="7">YNK0</strain>
        <tissue evidence="7">Leaf</tissue>
    </source>
</reference>
<organism evidence="7 8">
    <name type="scientific">Tetracentron sinense</name>
    <name type="common">Spur-leaf</name>
    <dbReference type="NCBI Taxonomy" id="13715"/>
    <lineage>
        <taxon>Eukaryota</taxon>
        <taxon>Viridiplantae</taxon>
        <taxon>Streptophyta</taxon>
        <taxon>Embryophyta</taxon>
        <taxon>Tracheophyta</taxon>
        <taxon>Spermatophyta</taxon>
        <taxon>Magnoliopsida</taxon>
        <taxon>Trochodendrales</taxon>
        <taxon>Trochodendraceae</taxon>
        <taxon>Tetracentron</taxon>
    </lineage>
</organism>
<comment type="caution">
    <text evidence="7">The sequence shown here is derived from an EMBL/GenBank/DDBJ whole genome shotgun (WGS) entry which is preliminary data.</text>
</comment>
<dbReference type="EMBL" id="JABCRI010000016">
    <property type="protein sequence ID" value="KAF8391985.1"/>
    <property type="molecule type" value="Genomic_DNA"/>
</dbReference>
<dbReference type="PANTHER" id="PTHR11654">
    <property type="entry name" value="OLIGOPEPTIDE TRANSPORTER-RELATED"/>
    <property type="match status" value="1"/>
</dbReference>
<evidence type="ECO:0000256" key="5">
    <source>
        <dbReference type="ARBA" id="ARBA00023136"/>
    </source>
</evidence>
<gene>
    <name evidence="7" type="ORF">HHK36_022325</name>
</gene>
<dbReference type="GO" id="GO:0022857">
    <property type="term" value="F:transmembrane transporter activity"/>
    <property type="evidence" value="ECO:0007669"/>
    <property type="project" value="InterPro"/>
</dbReference>
<evidence type="ECO:0000256" key="6">
    <source>
        <dbReference type="SAM" id="Phobius"/>
    </source>
</evidence>
<dbReference type="InterPro" id="IPR036259">
    <property type="entry name" value="MFS_trans_sf"/>
</dbReference>
<keyword evidence="8" id="KW-1185">Reference proteome</keyword>